<organism evidence="3">
    <name type="scientific">Micromonas pusilla (strain CCMP1545)</name>
    <name type="common">Picoplanktonic green alga</name>
    <dbReference type="NCBI Taxonomy" id="564608"/>
    <lineage>
        <taxon>Eukaryota</taxon>
        <taxon>Viridiplantae</taxon>
        <taxon>Chlorophyta</taxon>
        <taxon>Mamiellophyceae</taxon>
        <taxon>Mamiellales</taxon>
        <taxon>Mamiellaceae</taxon>
        <taxon>Micromonas</taxon>
    </lineage>
</organism>
<name>C1NAL6_MICPC</name>
<reference evidence="2 3" key="1">
    <citation type="journal article" date="2009" name="Science">
        <title>Green evolution and dynamic adaptations revealed by genomes of the marine picoeukaryotes Micromonas.</title>
        <authorList>
            <person name="Worden A.Z."/>
            <person name="Lee J.H."/>
            <person name="Mock T."/>
            <person name="Rouze P."/>
            <person name="Simmons M.P."/>
            <person name="Aerts A.L."/>
            <person name="Allen A.E."/>
            <person name="Cuvelier M.L."/>
            <person name="Derelle E."/>
            <person name="Everett M.V."/>
            <person name="Foulon E."/>
            <person name="Grimwood J."/>
            <person name="Gundlach H."/>
            <person name="Henrissat B."/>
            <person name="Napoli C."/>
            <person name="McDonald S.M."/>
            <person name="Parker M.S."/>
            <person name="Rombauts S."/>
            <person name="Salamov A."/>
            <person name="Von Dassow P."/>
            <person name="Badger J.H."/>
            <person name="Coutinho P.M."/>
            <person name="Demir E."/>
            <person name="Dubchak I."/>
            <person name="Gentemann C."/>
            <person name="Eikrem W."/>
            <person name="Gready J.E."/>
            <person name="John U."/>
            <person name="Lanier W."/>
            <person name="Lindquist E.A."/>
            <person name="Lucas S."/>
            <person name="Mayer K.F."/>
            <person name="Moreau H."/>
            <person name="Not F."/>
            <person name="Otillar R."/>
            <person name="Panaud O."/>
            <person name="Pangilinan J."/>
            <person name="Paulsen I."/>
            <person name="Piegu B."/>
            <person name="Poliakov A."/>
            <person name="Robbens S."/>
            <person name="Schmutz J."/>
            <person name="Toulza E."/>
            <person name="Wyss T."/>
            <person name="Zelensky A."/>
            <person name="Zhou K."/>
            <person name="Armbrust E.V."/>
            <person name="Bhattacharya D."/>
            <person name="Goodenough U.W."/>
            <person name="Van de Peer Y."/>
            <person name="Grigoriev I.V."/>
        </authorList>
    </citation>
    <scope>NUCLEOTIDE SEQUENCE [LARGE SCALE GENOMIC DNA]</scope>
    <source>
        <strain evidence="2 3">CCMP1545</strain>
    </source>
</reference>
<protein>
    <submittedName>
        <fullName evidence="2">Predicted protein</fullName>
    </submittedName>
</protein>
<dbReference type="Proteomes" id="UP000001876">
    <property type="component" value="Unassembled WGS sequence"/>
</dbReference>
<dbReference type="AlphaFoldDB" id="C1NAL6"/>
<gene>
    <name evidence="2" type="ORF">MICPUCDRAFT_54965</name>
</gene>
<feature type="compositionally biased region" description="Low complexity" evidence="1">
    <location>
        <begin position="337"/>
        <end position="354"/>
    </location>
</feature>
<dbReference type="EMBL" id="GG663753">
    <property type="protein sequence ID" value="EEH50965.1"/>
    <property type="molecule type" value="Genomic_DNA"/>
</dbReference>
<evidence type="ECO:0000313" key="3">
    <source>
        <dbReference type="Proteomes" id="UP000001876"/>
    </source>
</evidence>
<feature type="region of interest" description="Disordered" evidence="1">
    <location>
        <begin position="326"/>
        <end position="354"/>
    </location>
</feature>
<evidence type="ECO:0000313" key="2">
    <source>
        <dbReference type="EMBL" id="EEH50965.1"/>
    </source>
</evidence>
<evidence type="ECO:0000256" key="1">
    <source>
        <dbReference type="SAM" id="MobiDB-lite"/>
    </source>
</evidence>
<sequence>MFGKRTRAPAGGKEQFEREWAHFVIHGLRKDPAEVLRELNAAVRWANVAKYPLYTTYAFVAMRGGFSALKSLELADFFERFVLRRAFPDASHKLAFEVGVTLLYKDFFLEYEKCHPEDVILAQREHATCWSRGQKEDKMFGKRTRAPAGGKEHFERKWAHFVIHGLRKDPAEVLRELNSAVRWANVEKYPLYTAYAFVVMRGGFSALKSLELADFFERFVLRRAFPDACHKLAFEVGVTLLYKDFFLEYEKCHPEDVILAQREHAKFLFTLERRKEKLKERKLQGELTRQRAAHEKTRQLDPNTFVTAAQGYASWLREHAEEVEAEQRRLREEMTQVVERSGSKSSSVGCSSRV</sequence>
<dbReference type="RefSeq" id="XP_003064985.1">
    <property type="nucleotide sequence ID" value="XM_003064939.1"/>
</dbReference>
<proteinExistence type="predicted"/>
<dbReference type="KEGG" id="mpp:MICPUCDRAFT_54965"/>
<keyword evidence="3" id="KW-1185">Reference proteome</keyword>
<dbReference type="GeneID" id="9690426"/>
<accession>C1NAL6</accession>